<accession>A0AAE3HEC5</accession>
<feature type="domain" description="L,D-TPase catalytic" evidence="10">
    <location>
        <begin position="50"/>
        <end position="158"/>
    </location>
</feature>
<dbReference type="Pfam" id="PF03734">
    <property type="entry name" value="YkuD"/>
    <property type="match status" value="1"/>
</dbReference>
<reference evidence="11" key="1">
    <citation type="submission" date="2022-07" db="EMBL/GenBank/DDBJ databases">
        <title>Enhanced cultured diversity of the mouse gut microbiota enables custom-made synthetic communities.</title>
        <authorList>
            <person name="Afrizal A."/>
        </authorList>
    </citation>
    <scope>NUCLEOTIDE SEQUENCE</scope>
    <source>
        <strain evidence="11">DSM 28593</strain>
    </source>
</reference>
<evidence type="ECO:0000256" key="3">
    <source>
        <dbReference type="ARBA" id="ARBA00022676"/>
    </source>
</evidence>
<dbReference type="InterPro" id="IPR038063">
    <property type="entry name" value="Transpep_catalytic_dom"/>
</dbReference>
<dbReference type="GO" id="GO:0008360">
    <property type="term" value="P:regulation of cell shape"/>
    <property type="evidence" value="ECO:0007669"/>
    <property type="project" value="UniProtKB-UniRule"/>
</dbReference>
<keyword evidence="7 9" id="KW-0573">Peptidoglycan synthesis</keyword>
<evidence type="ECO:0000256" key="1">
    <source>
        <dbReference type="ARBA" id="ARBA00004752"/>
    </source>
</evidence>
<keyword evidence="12" id="KW-1185">Reference proteome</keyword>
<dbReference type="SUPFAM" id="SSF47090">
    <property type="entry name" value="PGBD-like"/>
    <property type="match status" value="1"/>
</dbReference>
<evidence type="ECO:0000313" key="11">
    <source>
        <dbReference type="EMBL" id="MCR1897924.1"/>
    </source>
</evidence>
<dbReference type="Proteomes" id="UP001205748">
    <property type="component" value="Unassembled WGS sequence"/>
</dbReference>
<dbReference type="AlphaFoldDB" id="A0AAE3HEC5"/>
<evidence type="ECO:0000256" key="8">
    <source>
        <dbReference type="ARBA" id="ARBA00023316"/>
    </source>
</evidence>
<dbReference type="Pfam" id="PF01471">
    <property type="entry name" value="PG_binding_1"/>
    <property type="match status" value="1"/>
</dbReference>
<dbReference type="SUPFAM" id="SSF141523">
    <property type="entry name" value="L,D-transpeptidase catalytic domain-like"/>
    <property type="match status" value="1"/>
</dbReference>
<comment type="caution">
    <text evidence="11">The sequence shown here is derived from an EMBL/GenBank/DDBJ whole genome shotgun (WGS) entry which is preliminary data.</text>
</comment>
<proteinExistence type="inferred from homology"/>
<protein>
    <submittedName>
        <fullName evidence="11">L,D-transpeptidase family protein</fullName>
    </submittedName>
</protein>
<organism evidence="11 12">
    <name type="scientific">Irregularibacter muris</name>
    <dbReference type="NCBI Taxonomy" id="1796619"/>
    <lineage>
        <taxon>Bacteria</taxon>
        <taxon>Bacillati</taxon>
        <taxon>Bacillota</taxon>
        <taxon>Clostridia</taxon>
        <taxon>Eubacteriales</taxon>
        <taxon>Eubacteriaceae</taxon>
        <taxon>Irregularibacter</taxon>
    </lineage>
</organism>
<dbReference type="InterPro" id="IPR036366">
    <property type="entry name" value="PGBDSf"/>
</dbReference>
<dbReference type="GO" id="GO:0018104">
    <property type="term" value="P:peptidoglycan-protein cross-linking"/>
    <property type="evidence" value="ECO:0007669"/>
    <property type="project" value="TreeGrafter"/>
</dbReference>
<keyword evidence="8 9" id="KW-0961">Cell wall biogenesis/degradation</keyword>
<dbReference type="RefSeq" id="WP_257529391.1">
    <property type="nucleotide sequence ID" value="NZ_JANKAS010000002.1"/>
</dbReference>
<sequence>MKKWFFIVILVALFTAIFYNIHHSQVEARSYSQYYAWERSMIMDLKEDETGILIEINEKRLYLIKGNTILKTYPIATGKPGSPTPIGEWTIIHKASWGGGFGARWMGLDVPWGKYGIHGTNKPGSIGANASAGCVRMNNKDVKELFELVSNGTRVVIRGGPYGSFGNGFRTLLPGDRGKDVMIVQRRLEQLGYYQGTIDGVYGLGMERALNQWQKEKGLPITNKITQDIYEKLEIELFD</sequence>
<keyword evidence="6 9" id="KW-0133">Cell shape</keyword>
<evidence type="ECO:0000256" key="4">
    <source>
        <dbReference type="ARBA" id="ARBA00022679"/>
    </source>
</evidence>
<keyword evidence="3" id="KW-0328">Glycosyltransferase</keyword>
<dbReference type="GO" id="GO:0016757">
    <property type="term" value="F:glycosyltransferase activity"/>
    <property type="evidence" value="ECO:0007669"/>
    <property type="project" value="UniProtKB-KW"/>
</dbReference>
<dbReference type="Gene3D" id="1.10.101.10">
    <property type="entry name" value="PGBD-like superfamily/PGBD"/>
    <property type="match status" value="1"/>
</dbReference>
<keyword evidence="4" id="KW-0808">Transferase</keyword>
<evidence type="ECO:0000256" key="5">
    <source>
        <dbReference type="ARBA" id="ARBA00022801"/>
    </source>
</evidence>
<dbReference type="Gene3D" id="2.40.440.10">
    <property type="entry name" value="L,D-transpeptidase catalytic domain-like"/>
    <property type="match status" value="1"/>
</dbReference>
<dbReference type="EMBL" id="JANKAS010000002">
    <property type="protein sequence ID" value="MCR1897924.1"/>
    <property type="molecule type" value="Genomic_DNA"/>
</dbReference>
<dbReference type="InterPro" id="IPR005490">
    <property type="entry name" value="LD_TPept_cat_dom"/>
</dbReference>
<keyword evidence="5" id="KW-0378">Hydrolase</keyword>
<comment type="similarity">
    <text evidence="2">Belongs to the YkuD family.</text>
</comment>
<feature type="active site" description="Nucleophile" evidence="9">
    <location>
        <position position="134"/>
    </location>
</feature>
<evidence type="ECO:0000256" key="6">
    <source>
        <dbReference type="ARBA" id="ARBA00022960"/>
    </source>
</evidence>
<evidence type="ECO:0000259" key="10">
    <source>
        <dbReference type="PROSITE" id="PS52029"/>
    </source>
</evidence>
<dbReference type="InterPro" id="IPR050979">
    <property type="entry name" value="LD-transpeptidase"/>
</dbReference>
<evidence type="ECO:0000256" key="7">
    <source>
        <dbReference type="ARBA" id="ARBA00022984"/>
    </source>
</evidence>
<name>A0AAE3HEC5_9FIRM</name>
<dbReference type="InterPro" id="IPR002477">
    <property type="entry name" value="Peptidoglycan-bd-like"/>
</dbReference>
<dbReference type="CDD" id="cd16913">
    <property type="entry name" value="YkuD_like"/>
    <property type="match status" value="1"/>
</dbReference>
<dbReference type="GO" id="GO:0071555">
    <property type="term" value="P:cell wall organization"/>
    <property type="evidence" value="ECO:0007669"/>
    <property type="project" value="UniProtKB-UniRule"/>
</dbReference>
<evidence type="ECO:0000256" key="2">
    <source>
        <dbReference type="ARBA" id="ARBA00005992"/>
    </source>
</evidence>
<evidence type="ECO:0000313" key="12">
    <source>
        <dbReference type="Proteomes" id="UP001205748"/>
    </source>
</evidence>
<dbReference type="GO" id="GO:0071972">
    <property type="term" value="F:peptidoglycan L,D-transpeptidase activity"/>
    <property type="evidence" value="ECO:0007669"/>
    <property type="project" value="TreeGrafter"/>
</dbReference>
<evidence type="ECO:0000256" key="9">
    <source>
        <dbReference type="PROSITE-ProRule" id="PRU01373"/>
    </source>
</evidence>
<dbReference type="GO" id="GO:0005576">
    <property type="term" value="C:extracellular region"/>
    <property type="evidence" value="ECO:0007669"/>
    <property type="project" value="TreeGrafter"/>
</dbReference>
<comment type="pathway">
    <text evidence="1 9">Cell wall biogenesis; peptidoglycan biosynthesis.</text>
</comment>
<dbReference type="PROSITE" id="PS52029">
    <property type="entry name" value="LD_TPASE"/>
    <property type="match status" value="1"/>
</dbReference>
<dbReference type="PANTHER" id="PTHR30582">
    <property type="entry name" value="L,D-TRANSPEPTIDASE"/>
    <property type="match status" value="1"/>
</dbReference>
<gene>
    <name evidence="11" type="ORF">NSA47_02845</name>
</gene>
<dbReference type="InterPro" id="IPR036365">
    <property type="entry name" value="PGBD-like_sf"/>
</dbReference>
<dbReference type="PANTHER" id="PTHR30582:SF24">
    <property type="entry name" value="L,D-TRANSPEPTIDASE ERFK_SRFK-RELATED"/>
    <property type="match status" value="1"/>
</dbReference>
<feature type="active site" description="Proton donor/acceptor" evidence="9">
    <location>
        <position position="118"/>
    </location>
</feature>